<dbReference type="STRING" id="984262.SGRA_1487"/>
<sequence>MFVLGQLFLRFCRAEGPQAEGWIRGAEGQTELFEQSEKSEGPSRPASPDTARPAQRAGQPQKKAVSIKETASYF</sequence>
<reference evidence="2 3" key="1">
    <citation type="journal article" date="2012" name="Stand. Genomic Sci.">
        <title>Complete genome sequencing and analysis of Saprospira grandis str. Lewin, a predatory marine bacterium.</title>
        <authorList>
            <person name="Saw J.H."/>
            <person name="Yuryev A."/>
            <person name="Kanbe M."/>
            <person name="Hou S."/>
            <person name="Young A.G."/>
            <person name="Aizawa S."/>
            <person name="Alam M."/>
        </authorList>
    </citation>
    <scope>NUCLEOTIDE SEQUENCE [LARGE SCALE GENOMIC DNA]</scope>
    <source>
        <strain evidence="2 3">Lewin</strain>
    </source>
</reference>
<organism evidence="2 3">
    <name type="scientific">Saprospira grandis (strain Lewin)</name>
    <dbReference type="NCBI Taxonomy" id="984262"/>
    <lineage>
        <taxon>Bacteria</taxon>
        <taxon>Pseudomonadati</taxon>
        <taxon>Bacteroidota</taxon>
        <taxon>Saprospiria</taxon>
        <taxon>Saprospirales</taxon>
        <taxon>Saprospiraceae</taxon>
        <taxon>Saprospira</taxon>
    </lineage>
</organism>
<proteinExistence type="predicted"/>
<accession>H6L950</accession>
<dbReference type="KEGG" id="sgn:SGRA_1487"/>
<dbReference type="Proteomes" id="UP000007519">
    <property type="component" value="Chromosome"/>
</dbReference>
<evidence type="ECO:0000256" key="1">
    <source>
        <dbReference type="SAM" id="MobiDB-lite"/>
    </source>
</evidence>
<gene>
    <name evidence="2" type="ordered locus">SGRA_1487</name>
</gene>
<name>H6L950_SAPGL</name>
<protein>
    <submittedName>
        <fullName evidence="2">Uncharacterized protein</fullName>
    </submittedName>
</protein>
<evidence type="ECO:0000313" key="3">
    <source>
        <dbReference type="Proteomes" id="UP000007519"/>
    </source>
</evidence>
<dbReference type="AlphaFoldDB" id="H6L950"/>
<evidence type="ECO:0000313" key="2">
    <source>
        <dbReference type="EMBL" id="AFC24222.1"/>
    </source>
</evidence>
<feature type="region of interest" description="Disordered" evidence="1">
    <location>
        <begin position="32"/>
        <end position="74"/>
    </location>
</feature>
<dbReference type="HOGENOM" id="CLU_2685737_0_0_10"/>
<dbReference type="EMBL" id="CP002831">
    <property type="protein sequence ID" value="AFC24222.1"/>
    <property type="molecule type" value="Genomic_DNA"/>
</dbReference>
<keyword evidence="3" id="KW-1185">Reference proteome</keyword>